<reference evidence="3 4" key="1">
    <citation type="submission" date="2022-08" db="EMBL/GenBank/DDBJ databases">
        <title>Aerococcaceae sp. nov isolated from spoiled eye mask.</title>
        <authorList>
            <person name="Zhou G."/>
            <person name="Xie X.-B."/>
            <person name="Shi Q.-S."/>
            <person name="Wang Y.-S."/>
            <person name="Wen X."/>
            <person name="Peng H."/>
            <person name="Yang X.-J."/>
            <person name="Tao H.-B."/>
            <person name="Huang X.-M."/>
        </authorList>
    </citation>
    <scope>NUCLEOTIDE SEQUENCE [LARGE SCALE GENOMIC DNA]</scope>
    <source>
        <strain evidence="4">DM20194951</strain>
    </source>
</reference>
<dbReference type="NCBIfam" id="TIGR02384">
    <property type="entry name" value="RelB_DinJ"/>
    <property type="match status" value="1"/>
</dbReference>
<dbReference type="Proteomes" id="UP001315967">
    <property type="component" value="Chromosome"/>
</dbReference>
<proteinExistence type="inferred from homology"/>
<dbReference type="PANTHER" id="PTHR38781:SF1">
    <property type="entry name" value="ANTITOXIN DINJ-RELATED"/>
    <property type="match status" value="1"/>
</dbReference>
<dbReference type="PANTHER" id="PTHR38781">
    <property type="entry name" value="ANTITOXIN DINJ-RELATED"/>
    <property type="match status" value="1"/>
</dbReference>
<gene>
    <name evidence="3" type="ORF">NRE15_10820</name>
</gene>
<organism evidence="3 4">
    <name type="scientific">Fundicoccus culcitae</name>
    <dbReference type="NCBI Taxonomy" id="2969821"/>
    <lineage>
        <taxon>Bacteria</taxon>
        <taxon>Bacillati</taxon>
        <taxon>Bacillota</taxon>
        <taxon>Bacilli</taxon>
        <taxon>Lactobacillales</taxon>
        <taxon>Aerococcaceae</taxon>
        <taxon>Fundicoccus</taxon>
    </lineage>
</organism>
<dbReference type="RefSeq" id="WP_313792890.1">
    <property type="nucleotide sequence ID" value="NZ_CP102453.1"/>
</dbReference>
<evidence type="ECO:0000256" key="1">
    <source>
        <dbReference type="ARBA" id="ARBA00010562"/>
    </source>
</evidence>
<dbReference type="Gene3D" id="1.10.1220.10">
    <property type="entry name" value="Met repressor-like"/>
    <property type="match status" value="1"/>
</dbReference>
<dbReference type="InterPro" id="IPR007337">
    <property type="entry name" value="RelB/DinJ"/>
</dbReference>
<accession>A0ABY5P4B5</accession>
<keyword evidence="4" id="KW-1185">Reference proteome</keyword>
<name>A0ABY5P4B5_9LACT</name>
<protein>
    <submittedName>
        <fullName evidence="3">Type II toxin-antitoxin system RelB/DinJ family antitoxin</fullName>
    </submittedName>
</protein>
<sequence length="99" mass="11435">MSKTVNLNVRIQPEIKNQAEEILNDLGLSASTAINIFYRQIIEQQGLPFEVKHRDNNNTLSKESIYQEIDKGLKSYLEGKVTPVERVLEELKQEYNNTI</sequence>
<keyword evidence="2" id="KW-1277">Toxin-antitoxin system</keyword>
<dbReference type="InterPro" id="IPR013321">
    <property type="entry name" value="Arc_rbn_hlx_hlx"/>
</dbReference>
<dbReference type="Pfam" id="PF04221">
    <property type="entry name" value="RelB"/>
    <property type="match status" value="1"/>
</dbReference>
<evidence type="ECO:0000313" key="4">
    <source>
        <dbReference type="Proteomes" id="UP001315967"/>
    </source>
</evidence>
<comment type="similarity">
    <text evidence="1">Belongs to the RelB/DinJ antitoxin family.</text>
</comment>
<evidence type="ECO:0000256" key="2">
    <source>
        <dbReference type="ARBA" id="ARBA00022649"/>
    </source>
</evidence>
<dbReference type="EMBL" id="CP102453">
    <property type="protein sequence ID" value="UUX33389.1"/>
    <property type="molecule type" value="Genomic_DNA"/>
</dbReference>
<evidence type="ECO:0000313" key="3">
    <source>
        <dbReference type="EMBL" id="UUX33389.1"/>
    </source>
</evidence>